<proteinExistence type="predicted"/>
<dbReference type="EMBL" id="NFZW01000006">
    <property type="protein sequence ID" value="RFA37846.1"/>
    <property type="molecule type" value="Genomic_DNA"/>
</dbReference>
<keyword evidence="2" id="KW-1185">Reference proteome</keyword>
<dbReference type="RefSeq" id="WP_116301553.1">
    <property type="nucleotide sequence ID" value="NZ_NFZV01000005.1"/>
</dbReference>
<reference evidence="2" key="1">
    <citation type="submission" date="2017-05" db="EMBL/GenBank/DDBJ databases">
        <authorList>
            <person name="Sharma S."/>
            <person name="Sidhu C."/>
            <person name="Pinnaka A.K."/>
        </authorList>
    </citation>
    <scope>NUCLEOTIDE SEQUENCE [LARGE SCALE GENOMIC DNA]</scope>
    <source>
        <strain evidence="2">AK93</strain>
    </source>
</reference>
<evidence type="ECO:0000313" key="2">
    <source>
        <dbReference type="Proteomes" id="UP000256763"/>
    </source>
</evidence>
<evidence type="ECO:0000313" key="1">
    <source>
        <dbReference type="EMBL" id="RFA37846.1"/>
    </source>
</evidence>
<gene>
    <name evidence="1" type="ORF">CAL65_07875</name>
</gene>
<comment type="caution">
    <text evidence="1">The sequence shown here is derived from an EMBL/GenBank/DDBJ whole genome shotgun (WGS) entry which is preliminary data.</text>
</comment>
<accession>A0A3E0X0N0</accession>
<dbReference type="Proteomes" id="UP000256763">
    <property type="component" value="Unassembled WGS sequence"/>
</dbReference>
<protein>
    <submittedName>
        <fullName evidence="1">Uncharacterized protein</fullName>
    </submittedName>
</protein>
<sequence>MEPIYCTCKYANERQESKTNEACDSHDTETRDTIRAVREQTVRQLAAARQTDNYTPRLTRRIYEINGMLELAQRLPSDPELLLFLEDHHHALRMKKKSA</sequence>
<name>A0A3E0X0N0_9GAMM</name>
<organism evidence="1 2">
    <name type="scientific">Alkalilimnicola ehrlichii</name>
    <dbReference type="NCBI Taxonomy" id="351052"/>
    <lineage>
        <taxon>Bacteria</taxon>
        <taxon>Pseudomonadati</taxon>
        <taxon>Pseudomonadota</taxon>
        <taxon>Gammaproteobacteria</taxon>
        <taxon>Chromatiales</taxon>
        <taxon>Ectothiorhodospiraceae</taxon>
        <taxon>Alkalilimnicola</taxon>
    </lineage>
</organism>
<dbReference type="AlphaFoldDB" id="A0A3E0X0N0"/>